<keyword evidence="2" id="KW-1185">Reference proteome</keyword>
<comment type="caution">
    <text evidence="1">The sequence shown here is derived from an EMBL/GenBank/DDBJ whole genome shotgun (WGS) entry which is preliminary data.</text>
</comment>
<evidence type="ECO:0000313" key="2">
    <source>
        <dbReference type="Proteomes" id="UP001358586"/>
    </source>
</evidence>
<evidence type="ECO:0008006" key="3">
    <source>
        <dbReference type="Google" id="ProtNLM"/>
    </source>
</evidence>
<evidence type="ECO:0000313" key="1">
    <source>
        <dbReference type="EMBL" id="KAK5811201.1"/>
    </source>
</evidence>
<accession>A0ABR0NXX3</accession>
<organism evidence="1 2">
    <name type="scientific">Gossypium arboreum</name>
    <name type="common">Tree cotton</name>
    <name type="synonym">Gossypium nanking</name>
    <dbReference type="NCBI Taxonomy" id="29729"/>
    <lineage>
        <taxon>Eukaryota</taxon>
        <taxon>Viridiplantae</taxon>
        <taxon>Streptophyta</taxon>
        <taxon>Embryophyta</taxon>
        <taxon>Tracheophyta</taxon>
        <taxon>Spermatophyta</taxon>
        <taxon>Magnoliopsida</taxon>
        <taxon>eudicotyledons</taxon>
        <taxon>Gunneridae</taxon>
        <taxon>Pentapetalae</taxon>
        <taxon>rosids</taxon>
        <taxon>malvids</taxon>
        <taxon>Malvales</taxon>
        <taxon>Malvaceae</taxon>
        <taxon>Malvoideae</taxon>
        <taxon>Gossypium</taxon>
    </lineage>
</organism>
<dbReference type="Proteomes" id="UP001358586">
    <property type="component" value="Chromosome 8"/>
</dbReference>
<sequence length="284" mass="32433">MVNIWASTSGDLLIKFEDLKKRLVDWSGSIKLKRKGLKTNLTRELKELMRANVNDESLAKIIDTKRHKNCIQSLQYEDGRETSDEGKMEEIARGYFQKLFTFSGVKDMSHILSGIDNVILQDVNSKLTTTYLEDEVVTTLKEIGPTKAFGDNGFLTLFFQKYWQIVGRNVIDFCLKVLNEGILERYLGLPNMIGKRKKASFQILKDRNLVQHEGSQIKGKEISDWITRHIGEIDNLKDKKFTRYVVNEEWCPPLGSDVKVNFDAAYNQSLVRSGSGVVVCKSRG</sequence>
<protein>
    <recommendedName>
        <fullName evidence="3">Reverse transcriptase</fullName>
    </recommendedName>
</protein>
<gene>
    <name evidence="1" type="ORF">PVK06_026525</name>
</gene>
<proteinExistence type="predicted"/>
<reference evidence="1 2" key="1">
    <citation type="submission" date="2023-03" db="EMBL/GenBank/DDBJ databases">
        <title>WGS of Gossypium arboreum.</title>
        <authorList>
            <person name="Yu D."/>
        </authorList>
    </citation>
    <scope>NUCLEOTIDE SEQUENCE [LARGE SCALE GENOMIC DNA]</scope>
    <source>
        <tissue evidence="1">Leaf</tissue>
    </source>
</reference>
<dbReference type="EMBL" id="JARKNE010000008">
    <property type="protein sequence ID" value="KAK5811201.1"/>
    <property type="molecule type" value="Genomic_DNA"/>
</dbReference>
<name>A0ABR0NXX3_GOSAR</name>